<dbReference type="EMBL" id="VSRR010039500">
    <property type="protein sequence ID" value="MPC74696.1"/>
    <property type="molecule type" value="Genomic_DNA"/>
</dbReference>
<name>A0A5B7HY88_PORTR</name>
<gene>
    <name evidence="1" type="ORF">E2C01_069069</name>
</gene>
<reference evidence="1 2" key="1">
    <citation type="submission" date="2019-05" db="EMBL/GenBank/DDBJ databases">
        <title>Another draft genome of Portunus trituberculatus and its Hox gene families provides insights of decapod evolution.</title>
        <authorList>
            <person name="Jeong J.-H."/>
            <person name="Song I."/>
            <person name="Kim S."/>
            <person name="Choi T."/>
            <person name="Kim D."/>
            <person name="Ryu S."/>
            <person name="Kim W."/>
        </authorList>
    </citation>
    <scope>NUCLEOTIDE SEQUENCE [LARGE SCALE GENOMIC DNA]</scope>
    <source>
        <tissue evidence="1">Muscle</tissue>
    </source>
</reference>
<comment type="caution">
    <text evidence="1">The sequence shown here is derived from an EMBL/GenBank/DDBJ whole genome shotgun (WGS) entry which is preliminary data.</text>
</comment>
<dbReference type="AlphaFoldDB" id="A0A5B7HY88"/>
<sequence>MNFYYKKVVVVKQGCPGGRRAGGVAAGLGSPPAHKVLELLYLDNHLHLHFRKIVVESQHASLWRAKRCVTPILFPRRPTRHCLVTARHRHQDQRDLIRHM</sequence>
<evidence type="ECO:0000313" key="1">
    <source>
        <dbReference type="EMBL" id="MPC74696.1"/>
    </source>
</evidence>
<keyword evidence="2" id="KW-1185">Reference proteome</keyword>
<dbReference type="Proteomes" id="UP000324222">
    <property type="component" value="Unassembled WGS sequence"/>
</dbReference>
<organism evidence="1 2">
    <name type="scientific">Portunus trituberculatus</name>
    <name type="common">Swimming crab</name>
    <name type="synonym">Neptunus trituberculatus</name>
    <dbReference type="NCBI Taxonomy" id="210409"/>
    <lineage>
        <taxon>Eukaryota</taxon>
        <taxon>Metazoa</taxon>
        <taxon>Ecdysozoa</taxon>
        <taxon>Arthropoda</taxon>
        <taxon>Crustacea</taxon>
        <taxon>Multicrustacea</taxon>
        <taxon>Malacostraca</taxon>
        <taxon>Eumalacostraca</taxon>
        <taxon>Eucarida</taxon>
        <taxon>Decapoda</taxon>
        <taxon>Pleocyemata</taxon>
        <taxon>Brachyura</taxon>
        <taxon>Eubrachyura</taxon>
        <taxon>Portunoidea</taxon>
        <taxon>Portunidae</taxon>
        <taxon>Portuninae</taxon>
        <taxon>Portunus</taxon>
    </lineage>
</organism>
<protein>
    <submittedName>
        <fullName evidence="1">Uncharacterized protein</fullName>
    </submittedName>
</protein>
<evidence type="ECO:0000313" key="2">
    <source>
        <dbReference type="Proteomes" id="UP000324222"/>
    </source>
</evidence>
<proteinExistence type="predicted"/>
<accession>A0A5B7HY88</accession>